<sequence>MDEFYNYAKAKAILQTHAENSVKTNLLHLARILKRGMEMGDVMLQKDDDEHVWRLVKKQGDNEMEEMVFACNRVIGDTDLPPVIRTLGYQWAQPQLFRVGDIVEVQCSVIIVKGKGTKHRMKLVLQAIALLDCEIALEAKRKLSKVRMTEENKTRRLKRKVGYSEDEEDRETMHKKARECQDMDESG</sequence>
<evidence type="ECO:0000256" key="1">
    <source>
        <dbReference type="SAM" id="MobiDB-lite"/>
    </source>
</evidence>
<evidence type="ECO:0000313" key="2">
    <source>
        <dbReference type="EMBL" id="KAK0432720.1"/>
    </source>
</evidence>
<dbReference type="EMBL" id="JAUEPT010000090">
    <property type="protein sequence ID" value="KAK0432720.1"/>
    <property type="molecule type" value="Genomic_DNA"/>
</dbReference>
<keyword evidence="3" id="KW-1185">Reference proteome</keyword>
<proteinExistence type="predicted"/>
<protein>
    <submittedName>
        <fullName evidence="2">Uncharacterized protein</fullName>
    </submittedName>
</protein>
<gene>
    <name evidence="2" type="ORF">EV421DRAFT_1910700</name>
</gene>
<feature type="compositionally biased region" description="Basic and acidic residues" evidence="1">
    <location>
        <begin position="171"/>
        <end position="181"/>
    </location>
</feature>
<dbReference type="Proteomes" id="UP001175226">
    <property type="component" value="Unassembled WGS sequence"/>
</dbReference>
<name>A0AA39IZI6_9AGAR</name>
<reference evidence="2" key="1">
    <citation type="submission" date="2023-06" db="EMBL/GenBank/DDBJ databases">
        <authorList>
            <consortium name="Lawrence Berkeley National Laboratory"/>
            <person name="Ahrendt S."/>
            <person name="Sahu N."/>
            <person name="Indic B."/>
            <person name="Wong-Bajracharya J."/>
            <person name="Merenyi Z."/>
            <person name="Ke H.-M."/>
            <person name="Monk M."/>
            <person name="Kocsube S."/>
            <person name="Drula E."/>
            <person name="Lipzen A."/>
            <person name="Balint B."/>
            <person name="Henrissat B."/>
            <person name="Andreopoulos B."/>
            <person name="Martin F.M."/>
            <person name="Harder C.B."/>
            <person name="Rigling D."/>
            <person name="Ford K.L."/>
            <person name="Foster G.D."/>
            <person name="Pangilinan J."/>
            <person name="Papanicolaou A."/>
            <person name="Barry K."/>
            <person name="LaButti K."/>
            <person name="Viragh M."/>
            <person name="Koriabine M."/>
            <person name="Yan M."/>
            <person name="Riley R."/>
            <person name="Champramary S."/>
            <person name="Plett K.L."/>
            <person name="Tsai I.J."/>
            <person name="Slot J."/>
            <person name="Sipos G."/>
            <person name="Plett J."/>
            <person name="Nagy L.G."/>
            <person name="Grigoriev I.V."/>
        </authorList>
    </citation>
    <scope>NUCLEOTIDE SEQUENCE</scope>
    <source>
        <strain evidence="2">FPL87.14</strain>
    </source>
</reference>
<feature type="region of interest" description="Disordered" evidence="1">
    <location>
        <begin position="155"/>
        <end position="187"/>
    </location>
</feature>
<comment type="caution">
    <text evidence="2">The sequence shown here is derived from an EMBL/GenBank/DDBJ whole genome shotgun (WGS) entry which is preliminary data.</text>
</comment>
<organism evidence="2 3">
    <name type="scientific">Armillaria borealis</name>
    <dbReference type="NCBI Taxonomy" id="47425"/>
    <lineage>
        <taxon>Eukaryota</taxon>
        <taxon>Fungi</taxon>
        <taxon>Dikarya</taxon>
        <taxon>Basidiomycota</taxon>
        <taxon>Agaricomycotina</taxon>
        <taxon>Agaricomycetes</taxon>
        <taxon>Agaricomycetidae</taxon>
        <taxon>Agaricales</taxon>
        <taxon>Marasmiineae</taxon>
        <taxon>Physalacriaceae</taxon>
        <taxon>Armillaria</taxon>
    </lineage>
</organism>
<dbReference type="AlphaFoldDB" id="A0AA39IZI6"/>
<evidence type="ECO:0000313" key="3">
    <source>
        <dbReference type="Proteomes" id="UP001175226"/>
    </source>
</evidence>
<accession>A0AA39IZI6</accession>